<feature type="compositionally biased region" description="Low complexity" evidence="1">
    <location>
        <begin position="1"/>
        <end position="14"/>
    </location>
</feature>
<reference evidence="3" key="1">
    <citation type="journal article" date="2015" name="Proc. Natl. Acad. Sci. U.S.A.">
        <title>Genome sequencing of adzuki bean (Vigna angularis) provides insight into high starch and low fat accumulation and domestication.</title>
        <authorList>
            <person name="Yang K."/>
            <person name="Tian Z."/>
            <person name="Chen C."/>
            <person name="Luo L."/>
            <person name="Zhao B."/>
            <person name="Wang Z."/>
            <person name="Yu L."/>
            <person name="Li Y."/>
            <person name="Sun Y."/>
            <person name="Li W."/>
            <person name="Chen Y."/>
            <person name="Li Y."/>
            <person name="Zhang Y."/>
            <person name="Ai D."/>
            <person name="Zhao J."/>
            <person name="Shang C."/>
            <person name="Ma Y."/>
            <person name="Wu B."/>
            <person name="Wang M."/>
            <person name="Gao L."/>
            <person name="Sun D."/>
            <person name="Zhang P."/>
            <person name="Guo F."/>
            <person name="Wang W."/>
            <person name="Li Y."/>
            <person name="Wang J."/>
            <person name="Varshney R.K."/>
            <person name="Wang J."/>
            <person name="Ling H.Q."/>
            <person name="Wan P."/>
        </authorList>
    </citation>
    <scope>NUCLEOTIDE SEQUENCE</scope>
    <source>
        <strain evidence="3">cv. Jingnong 6</strain>
    </source>
</reference>
<name>A0A0L9T793_PHAAN</name>
<evidence type="ECO:0000313" key="3">
    <source>
        <dbReference type="Proteomes" id="UP000053144"/>
    </source>
</evidence>
<accession>A0A0L9T793</accession>
<sequence length="158" mass="17309">MAIVHVGSSSESASRGGGGVAGGDDRSSSPSSVSSSYLERSEWEGGSEPQRPVHSGEWSDLGPQSLVYSGERVINGVAIDLLMGGVEIDDDEEMLVDGWPTVRGYEWASHDVGLYVSEYNTKAKFQWWVDQSHIVRDAEDSRLIRLGVSRLNEPIFHR</sequence>
<gene>
    <name evidence="2" type="ORF">LR48_Vigan272s003000</name>
</gene>
<dbReference type="Proteomes" id="UP000053144">
    <property type="component" value="Unassembled WGS sequence"/>
</dbReference>
<feature type="region of interest" description="Disordered" evidence="1">
    <location>
        <begin position="1"/>
        <end position="58"/>
    </location>
</feature>
<evidence type="ECO:0000256" key="1">
    <source>
        <dbReference type="SAM" id="MobiDB-lite"/>
    </source>
</evidence>
<dbReference type="EMBL" id="KQ258321">
    <property type="protein sequence ID" value="KOM26442.1"/>
    <property type="molecule type" value="Genomic_DNA"/>
</dbReference>
<dbReference type="Gramene" id="KOM26442">
    <property type="protein sequence ID" value="KOM26442"/>
    <property type="gene ID" value="LR48_Vigan272s003000"/>
</dbReference>
<protein>
    <submittedName>
        <fullName evidence="2">Uncharacterized protein</fullName>
    </submittedName>
</protein>
<proteinExistence type="predicted"/>
<dbReference type="AlphaFoldDB" id="A0A0L9T793"/>
<organism evidence="2 3">
    <name type="scientific">Phaseolus angularis</name>
    <name type="common">Azuki bean</name>
    <name type="synonym">Vigna angularis</name>
    <dbReference type="NCBI Taxonomy" id="3914"/>
    <lineage>
        <taxon>Eukaryota</taxon>
        <taxon>Viridiplantae</taxon>
        <taxon>Streptophyta</taxon>
        <taxon>Embryophyta</taxon>
        <taxon>Tracheophyta</taxon>
        <taxon>Spermatophyta</taxon>
        <taxon>Magnoliopsida</taxon>
        <taxon>eudicotyledons</taxon>
        <taxon>Gunneridae</taxon>
        <taxon>Pentapetalae</taxon>
        <taxon>rosids</taxon>
        <taxon>fabids</taxon>
        <taxon>Fabales</taxon>
        <taxon>Fabaceae</taxon>
        <taxon>Papilionoideae</taxon>
        <taxon>50 kb inversion clade</taxon>
        <taxon>NPAAA clade</taxon>
        <taxon>indigoferoid/millettioid clade</taxon>
        <taxon>Phaseoleae</taxon>
        <taxon>Vigna</taxon>
    </lineage>
</organism>
<evidence type="ECO:0000313" key="2">
    <source>
        <dbReference type="EMBL" id="KOM26442.1"/>
    </source>
</evidence>